<dbReference type="HOGENOM" id="CLU_009347_0_0_0"/>
<reference evidence="11 12" key="1">
    <citation type="submission" date="2009-02" db="EMBL/GenBank/DDBJ databases">
        <title>The Genome Sequence of Fusobacterium sp. 3_1_5R.</title>
        <authorList>
            <consortium name="The Broad Institute Genome Sequencing Platform"/>
            <person name="Ward D."/>
            <person name="Young S.K."/>
            <person name="Kodira C.D."/>
            <person name="Zeng Q."/>
            <person name="Koehrsen M."/>
            <person name="Alvarado L."/>
            <person name="Berlin A."/>
            <person name="Borenstein D."/>
            <person name="Chen Z."/>
            <person name="Engels R."/>
            <person name="Freedman E."/>
            <person name="Gellesch M."/>
            <person name="Goldberg J."/>
            <person name="Griggs A."/>
            <person name="Gujja S."/>
            <person name="Heiman D."/>
            <person name="Hepburn T."/>
            <person name="Howarth C."/>
            <person name="Jen D."/>
            <person name="Larson L."/>
            <person name="Lewis B."/>
            <person name="Mehta T."/>
            <person name="Park D."/>
            <person name="Pearson M."/>
            <person name="Roberts A."/>
            <person name="Saif S."/>
            <person name="Shea T."/>
            <person name="Shenoy N."/>
            <person name="Sisk P."/>
            <person name="Stolte C."/>
            <person name="Sykes S."/>
            <person name="Walk T."/>
            <person name="White J."/>
            <person name="Yandava C."/>
            <person name="Allen-Vercoe E."/>
            <person name="Strauss J."/>
            <person name="Ambrose C."/>
            <person name="Lander E."/>
            <person name="Nusbaum C."/>
            <person name="Galagan J."/>
            <person name="Birren B."/>
        </authorList>
    </citation>
    <scope>NUCLEOTIDE SEQUENCE [LARGE SCALE GENOMIC DNA]</scope>
    <source>
        <strain evidence="11 12">3_1_5R</strain>
    </source>
</reference>
<dbReference type="PANTHER" id="PTHR47963:SF9">
    <property type="entry name" value="CRISPR-ASSOCIATED ENDONUCLEASE_HELICASE CAS3"/>
    <property type="match status" value="1"/>
</dbReference>
<keyword evidence="6" id="KW-0378">Hydrolase</keyword>
<evidence type="ECO:0000256" key="6">
    <source>
        <dbReference type="ARBA" id="ARBA00022801"/>
    </source>
</evidence>
<dbReference type="InterPro" id="IPR038257">
    <property type="entry name" value="CRISPR-assoc_Cas3_HD_sf"/>
</dbReference>
<protein>
    <submittedName>
        <fullName evidence="11">CRISPR-associated helicase Cas3</fullName>
    </submittedName>
</protein>
<evidence type="ECO:0000313" key="11">
    <source>
        <dbReference type="EMBL" id="EFS20744.1"/>
    </source>
</evidence>
<evidence type="ECO:0000259" key="10">
    <source>
        <dbReference type="PROSITE" id="PS51643"/>
    </source>
</evidence>
<dbReference type="PANTHER" id="PTHR47963">
    <property type="entry name" value="DEAD-BOX ATP-DEPENDENT RNA HELICASE 47, MITOCHONDRIAL"/>
    <property type="match status" value="1"/>
</dbReference>
<keyword evidence="12" id="KW-1185">Reference proteome</keyword>
<dbReference type="EMBL" id="GG657971">
    <property type="protein sequence ID" value="EFS20744.1"/>
    <property type="molecule type" value="Genomic_DNA"/>
</dbReference>
<dbReference type="GO" id="GO:0003723">
    <property type="term" value="F:RNA binding"/>
    <property type="evidence" value="ECO:0007669"/>
    <property type="project" value="TreeGrafter"/>
</dbReference>
<proteinExistence type="inferred from homology"/>
<evidence type="ECO:0000256" key="5">
    <source>
        <dbReference type="ARBA" id="ARBA00022741"/>
    </source>
</evidence>
<name>E5BF63_9FUSO</name>
<dbReference type="NCBIfam" id="TIGR01587">
    <property type="entry name" value="cas3_core"/>
    <property type="match status" value="1"/>
</dbReference>
<dbReference type="SMART" id="SM00487">
    <property type="entry name" value="DEXDc"/>
    <property type="match status" value="1"/>
</dbReference>
<dbReference type="Pfam" id="PF00270">
    <property type="entry name" value="DEAD"/>
    <property type="match status" value="1"/>
</dbReference>
<dbReference type="AlphaFoldDB" id="E5BF63"/>
<keyword evidence="3" id="KW-0540">Nuclease</keyword>
<dbReference type="GO" id="GO:0005524">
    <property type="term" value="F:ATP binding"/>
    <property type="evidence" value="ECO:0007669"/>
    <property type="project" value="UniProtKB-KW"/>
</dbReference>
<accession>E5BF63</accession>
<evidence type="ECO:0000256" key="9">
    <source>
        <dbReference type="ARBA" id="ARBA00023118"/>
    </source>
</evidence>
<keyword evidence="8" id="KW-0067">ATP-binding</keyword>
<evidence type="ECO:0000256" key="3">
    <source>
        <dbReference type="ARBA" id="ARBA00022722"/>
    </source>
</evidence>
<dbReference type="NCBIfam" id="TIGR01596">
    <property type="entry name" value="cas3_HD"/>
    <property type="match status" value="1"/>
</dbReference>
<gene>
    <name evidence="11" type="primary">cas3</name>
    <name evidence="11" type="ORF">FSBG_00241</name>
</gene>
<dbReference type="SUPFAM" id="SSF52540">
    <property type="entry name" value="P-loop containing nucleoside triphosphate hydrolases"/>
    <property type="match status" value="1"/>
</dbReference>
<keyword evidence="7" id="KW-0347">Helicase</keyword>
<dbReference type="CDD" id="cd09641">
    <property type="entry name" value="Cas3''_I"/>
    <property type="match status" value="1"/>
</dbReference>
<dbReference type="GO" id="GO:0051607">
    <property type="term" value="P:defense response to virus"/>
    <property type="evidence" value="ECO:0007669"/>
    <property type="project" value="UniProtKB-KW"/>
</dbReference>
<evidence type="ECO:0000256" key="2">
    <source>
        <dbReference type="ARBA" id="ARBA00009046"/>
    </source>
</evidence>
<evidence type="ECO:0000256" key="7">
    <source>
        <dbReference type="ARBA" id="ARBA00022806"/>
    </source>
</evidence>
<dbReference type="GO" id="GO:0003724">
    <property type="term" value="F:RNA helicase activity"/>
    <property type="evidence" value="ECO:0007669"/>
    <property type="project" value="TreeGrafter"/>
</dbReference>
<dbReference type="InterPro" id="IPR014001">
    <property type="entry name" value="Helicase_ATP-bd"/>
</dbReference>
<dbReference type="OrthoDB" id="9810236at2"/>
<keyword evidence="5" id="KW-0547">Nucleotide-binding</keyword>
<dbReference type="InterPro" id="IPR006483">
    <property type="entry name" value="CRISPR-assoc_Cas3_HD"/>
</dbReference>
<comment type="similarity">
    <text evidence="1">In the N-terminal section; belongs to the CRISPR-associated nuclease Cas3-HD family.</text>
</comment>
<dbReference type="Proteomes" id="UP000002975">
    <property type="component" value="Unassembled WGS sequence"/>
</dbReference>
<dbReference type="InterPro" id="IPR006474">
    <property type="entry name" value="Helicase_Cas3_CRISPR-ass_core"/>
</dbReference>
<dbReference type="GO" id="GO:0016787">
    <property type="term" value="F:hydrolase activity"/>
    <property type="evidence" value="ECO:0007669"/>
    <property type="project" value="UniProtKB-KW"/>
</dbReference>
<dbReference type="RefSeq" id="WP_008800823.1">
    <property type="nucleotide sequence ID" value="NZ_GG657971.1"/>
</dbReference>
<dbReference type="Pfam" id="PF22590">
    <property type="entry name" value="Cas3-like_C_2"/>
    <property type="match status" value="1"/>
</dbReference>
<dbReference type="InterPro" id="IPR050547">
    <property type="entry name" value="DEAD_box_RNA_helicases"/>
</dbReference>
<evidence type="ECO:0000256" key="8">
    <source>
        <dbReference type="ARBA" id="ARBA00022840"/>
    </source>
</evidence>
<dbReference type="PROSITE" id="PS51643">
    <property type="entry name" value="HD_CAS3"/>
    <property type="match status" value="1"/>
</dbReference>
<dbReference type="InterPro" id="IPR027417">
    <property type="entry name" value="P-loop_NTPase"/>
</dbReference>
<dbReference type="Gene3D" id="3.40.50.300">
    <property type="entry name" value="P-loop containing nucleotide triphosphate hydrolases"/>
    <property type="match status" value="2"/>
</dbReference>
<feature type="domain" description="HD Cas3-type" evidence="10">
    <location>
        <begin position="14"/>
        <end position="209"/>
    </location>
</feature>
<keyword evidence="4" id="KW-0479">Metal-binding</keyword>
<keyword evidence="9" id="KW-0051">Antiviral defense</keyword>
<dbReference type="InterPro" id="IPR011545">
    <property type="entry name" value="DEAD/DEAH_box_helicase_dom"/>
</dbReference>
<dbReference type="GO" id="GO:0046872">
    <property type="term" value="F:metal ion binding"/>
    <property type="evidence" value="ECO:0007669"/>
    <property type="project" value="UniProtKB-KW"/>
</dbReference>
<sequence>MIDVKKIKNEFLAKSNPLETIMEHTEILLQEYDRISTIYPNFIEKIPKVWKVLYLVCVYHDWGKINFPFQNRILTGKKQWNELPHAILSIACLNAEELSKEFPREEIQLLYSAILFHHNREDLLSYEIDQIRSQLQEMSEDVKQMWEIICMNPQQYPLLNQKKIYFDSNLYFEDSFYQEFPVDILNPKECEKAVFYILLKGLLNRIDYAASAHIPVEHKNDFLEKGLETFMQDLNVERTSRGMEKSDWNNLQEYMKSHQEDNVIVVAQTGLGKTEAGLWWIGDHKGFFILPLRTAIDAIYDRIKNKIIKNDRVEERLALLHGESLESYLQLWEKEKELQEGSGFEWENYYIKTRQLSLPLTICTLDQLFPFVFRYRGYEAKLATMAYSKVVIDEVQMYGPDLVGFLIVGLTMIQKMGGKFAILTATFPGFIKDLMREQGLEFKMSTPYVKEESRHSVQWIQKEINADFILEKYKNNRVLVICNTVKRCQEIYHDLYEKMEISQEKLLSHDIMDRELNLFHAKFIKKDRAIREKAILEFGSLLKQDNTPNDRQGIWISSSAVEASLDIDFDILITELSDMNSLFQRMGRCFRGRILETGDFNCYVFDGGDKKCSGIGYSIQEEIYEISKNDLRQHFSTNGNILTEKEKMDLVEQTYSKEKLEPTKYYKEVKDFIKNPSLYLPNEMSAKEGQFRFRNILSERIIPLPVYQQNIEEIRKIEEKLKLPLNSQMSENMEEKSISKEERILCREKLMQYTLSVESYLLKGANIEKKITINSYQEIKVVSCEYDSLIGLGKIIKEKKG</sequence>
<organism evidence="11 12">
    <name type="scientific">Fusobacterium gonidiaformans 3-1-5R</name>
    <dbReference type="NCBI Taxonomy" id="469605"/>
    <lineage>
        <taxon>Bacteria</taxon>
        <taxon>Fusobacteriati</taxon>
        <taxon>Fusobacteriota</taxon>
        <taxon>Fusobacteriia</taxon>
        <taxon>Fusobacteriales</taxon>
        <taxon>Fusobacteriaceae</taxon>
        <taxon>Fusobacterium</taxon>
    </lineage>
</organism>
<evidence type="ECO:0000256" key="4">
    <source>
        <dbReference type="ARBA" id="ARBA00022723"/>
    </source>
</evidence>
<dbReference type="InterPro" id="IPR054712">
    <property type="entry name" value="Cas3-like_dom"/>
</dbReference>
<evidence type="ECO:0000256" key="1">
    <source>
        <dbReference type="ARBA" id="ARBA00006847"/>
    </source>
</evidence>
<dbReference type="GO" id="GO:0004518">
    <property type="term" value="F:nuclease activity"/>
    <property type="evidence" value="ECO:0007669"/>
    <property type="project" value="UniProtKB-KW"/>
</dbReference>
<dbReference type="Gene3D" id="1.10.3210.30">
    <property type="match status" value="1"/>
</dbReference>
<comment type="similarity">
    <text evidence="2">In the central section; belongs to the CRISPR-associated helicase Cas3 family.</text>
</comment>
<evidence type="ECO:0000313" key="12">
    <source>
        <dbReference type="Proteomes" id="UP000002975"/>
    </source>
</evidence>